<dbReference type="AlphaFoldDB" id="A0A6J4QTU3"/>
<evidence type="ECO:0000256" key="2">
    <source>
        <dbReference type="SAM" id="Phobius"/>
    </source>
</evidence>
<protein>
    <submittedName>
        <fullName evidence="3">Uncharacterized protein</fullName>
    </submittedName>
</protein>
<feature type="coiled-coil region" evidence="1">
    <location>
        <begin position="165"/>
        <end position="226"/>
    </location>
</feature>
<dbReference type="EMBL" id="CADCVF010000011">
    <property type="protein sequence ID" value="CAA9447247.1"/>
    <property type="molecule type" value="Genomic_DNA"/>
</dbReference>
<proteinExistence type="predicted"/>
<organism evidence="3">
    <name type="scientific">uncultured Rubrobacteraceae bacterium</name>
    <dbReference type="NCBI Taxonomy" id="349277"/>
    <lineage>
        <taxon>Bacteria</taxon>
        <taxon>Bacillati</taxon>
        <taxon>Actinomycetota</taxon>
        <taxon>Rubrobacteria</taxon>
        <taxon>Rubrobacterales</taxon>
        <taxon>Rubrobacteraceae</taxon>
        <taxon>environmental samples</taxon>
    </lineage>
</organism>
<feature type="transmembrane region" description="Helical" evidence="2">
    <location>
        <begin position="12"/>
        <end position="31"/>
    </location>
</feature>
<sequence>MLRAAALRPINVTMLVIGAGVFATTLAWWLLPLTLVTYASLVFLAARDPIFQRKVLGGGEVPKTSPNATESSDVSPERRARWLPRGATRLKVEAALDVYRKVVAAIVTSDDVTRTVLDDVVPRLHAAADRLVDVAQGRERAAEVARDLSRNTGSAAPTTARQENLRELESRISAADAEISDTYQEFLDLRAKVVRISIDSENPARSNDLNASLDGLNARLEALSELMTPQGEPPREH</sequence>
<evidence type="ECO:0000256" key="1">
    <source>
        <dbReference type="SAM" id="Coils"/>
    </source>
</evidence>
<name>A0A6J4QTU3_9ACTN</name>
<evidence type="ECO:0000313" key="3">
    <source>
        <dbReference type="EMBL" id="CAA9447247.1"/>
    </source>
</evidence>
<reference evidence="3" key="1">
    <citation type="submission" date="2020-02" db="EMBL/GenBank/DDBJ databases">
        <authorList>
            <person name="Meier V. D."/>
        </authorList>
    </citation>
    <scope>NUCLEOTIDE SEQUENCE</scope>
    <source>
        <strain evidence="3">AVDCRST_MAG58</strain>
    </source>
</reference>
<keyword evidence="2" id="KW-0812">Transmembrane</keyword>
<gene>
    <name evidence="3" type="ORF">AVDCRST_MAG58-560</name>
</gene>
<keyword evidence="2" id="KW-1133">Transmembrane helix</keyword>
<keyword evidence="2" id="KW-0472">Membrane</keyword>
<accession>A0A6J4QTU3</accession>
<keyword evidence="1" id="KW-0175">Coiled coil</keyword>